<evidence type="ECO:0000313" key="3">
    <source>
        <dbReference type="Proteomes" id="UP000176037"/>
    </source>
</evidence>
<dbReference type="Gene3D" id="3.40.50.720">
    <property type="entry name" value="NAD(P)-binding Rossmann-like Domain"/>
    <property type="match status" value="1"/>
</dbReference>
<dbReference type="EMBL" id="MJIC01000010">
    <property type="protein sequence ID" value="OFI34602.1"/>
    <property type="molecule type" value="Genomic_DNA"/>
</dbReference>
<comment type="similarity">
    <text evidence="1">Belongs to the short-chain dehydrogenases/reductases (SDR) family.</text>
</comment>
<dbReference type="PRINTS" id="PR00081">
    <property type="entry name" value="GDHRDH"/>
</dbReference>
<evidence type="ECO:0000313" key="2">
    <source>
        <dbReference type="EMBL" id="OFI34602.1"/>
    </source>
</evidence>
<dbReference type="PRINTS" id="PR00080">
    <property type="entry name" value="SDRFAMILY"/>
</dbReference>
<dbReference type="InterPro" id="IPR002347">
    <property type="entry name" value="SDR_fam"/>
</dbReference>
<dbReference type="CDD" id="cd05233">
    <property type="entry name" value="SDR_c"/>
    <property type="match status" value="1"/>
</dbReference>
<dbReference type="Proteomes" id="UP000176037">
    <property type="component" value="Unassembled WGS sequence"/>
</dbReference>
<dbReference type="InterPro" id="IPR036291">
    <property type="entry name" value="NAD(P)-bd_dom_sf"/>
</dbReference>
<accession>A0A1E8FF89</accession>
<dbReference type="PANTHER" id="PTHR42879">
    <property type="entry name" value="3-OXOACYL-(ACYL-CARRIER-PROTEIN) REDUCTASE"/>
    <property type="match status" value="1"/>
</dbReference>
<dbReference type="STRING" id="1856405.BFC17_13475"/>
<evidence type="ECO:0000256" key="1">
    <source>
        <dbReference type="ARBA" id="ARBA00006484"/>
    </source>
</evidence>
<protein>
    <recommendedName>
        <fullName evidence="4">3-oxoacyl-ACP reductase</fullName>
    </recommendedName>
</protein>
<gene>
    <name evidence="2" type="ORF">BFC17_13475</name>
</gene>
<comment type="caution">
    <text evidence="2">The sequence shown here is derived from an EMBL/GenBank/DDBJ whole genome shotgun (WGS) entry which is preliminary data.</text>
</comment>
<dbReference type="RefSeq" id="WP_070175520.1">
    <property type="nucleotide sequence ID" value="NZ_BMJR01000001.1"/>
</dbReference>
<dbReference type="SUPFAM" id="SSF51735">
    <property type="entry name" value="NAD(P)-binding Rossmann-fold domains"/>
    <property type="match status" value="1"/>
</dbReference>
<proteinExistence type="inferred from homology"/>
<dbReference type="Pfam" id="PF13561">
    <property type="entry name" value="adh_short_C2"/>
    <property type="match status" value="1"/>
</dbReference>
<name>A0A1E8FF89_9ALTE</name>
<evidence type="ECO:0008006" key="4">
    <source>
        <dbReference type="Google" id="ProtNLM"/>
    </source>
</evidence>
<dbReference type="AlphaFoldDB" id="A0A1E8FF89"/>
<dbReference type="FunFam" id="3.40.50.720:FF:000084">
    <property type="entry name" value="Short-chain dehydrogenase reductase"/>
    <property type="match status" value="1"/>
</dbReference>
<sequence>MSVNTTAKPLAIVTGATAGIGKACVYQLAEQGYAILLVARNSQKLTGCVAELAQKGFTDCYFLSLDMYQPESVHEIKTWVEQSNFDLTVLVNNAGGAEKSAPLEGLSDEDWSRTFEINVFNVVRMCRELLPLMGASGRIINISSVTASEPGHFNPHYSAAKAAQNNFTKHFAQVAAARGVTVNSVSPGVIETEGWQAHMQKSAGGASADSALEQGRDKASGNIPLKRLGLPAEVASVVAFLASEGAAYMTGSDITVDGGKRRQL</sequence>
<organism evidence="2 3">
    <name type="scientific">Alteromonas lipolytica</name>
    <dbReference type="NCBI Taxonomy" id="1856405"/>
    <lineage>
        <taxon>Bacteria</taxon>
        <taxon>Pseudomonadati</taxon>
        <taxon>Pseudomonadota</taxon>
        <taxon>Gammaproteobacteria</taxon>
        <taxon>Alteromonadales</taxon>
        <taxon>Alteromonadaceae</taxon>
        <taxon>Alteromonas/Salinimonas group</taxon>
        <taxon>Alteromonas</taxon>
    </lineage>
</organism>
<keyword evidence="3" id="KW-1185">Reference proteome</keyword>
<reference evidence="2 3" key="1">
    <citation type="submission" date="2016-09" db="EMBL/GenBank/DDBJ databases">
        <title>Alteromonas lipolytica, a new species isolated from sea water.</title>
        <authorList>
            <person name="Wu Y.-H."/>
            <person name="Cheng H."/>
            <person name="Xu X.-W."/>
        </authorList>
    </citation>
    <scope>NUCLEOTIDE SEQUENCE [LARGE SCALE GENOMIC DNA]</scope>
    <source>
        <strain evidence="2 3">JW12</strain>
    </source>
</reference>
<dbReference type="InterPro" id="IPR050259">
    <property type="entry name" value="SDR"/>
</dbReference>
<dbReference type="OrthoDB" id="9786435at2"/>